<reference evidence="8" key="1">
    <citation type="submission" date="2023-04" db="EMBL/GenBank/DDBJ databases">
        <title>Phytophthora lilii NBRC 32176.</title>
        <authorList>
            <person name="Ichikawa N."/>
            <person name="Sato H."/>
            <person name="Tonouchi N."/>
        </authorList>
    </citation>
    <scope>NUCLEOTIDE SEQUENCE</scope>
    <source>
        <strain evidence="8">NBRC 32176</strain>
    </source>
</reference>
<comment type="similarity">
    <text evidence="2">Belongs to the major facilitator superfamily. Nitrate/nitrite porter (TC 2.A.1.8) family.</text>
</comment>
<gene>
    <name evidence="8" type="ORF">Plil01_001213100</name>
</gene>
<sequence length="333" mass="36762">MRSVSISPSHIRFTGMLQPLHNRDDGTVDSETGSPHDTKNTNFYRLEDTSQQLQGTDTADATRRRRVSFEIATDPVQQQLELTEDQVANSDIASVASTIVGRVVVGPLCDQYGGRIVQAALLILGAVPVAAAALATDYIGFVTIRFFIGLVGCSFVATAHWTFVMFSKEVVGSANAIATGWGNLGAGVTYLVTPLLFDLVTVHGAIEDDVGWRITLLFPALCMIAIGFSLYFFSDDCPEGNYRDLRRNRAMNADVARPEQDMKLGLLTVVRKPVTWILLLQYACSFGVEIQVHNVLCLYYYEDFKREPCDVQTDQDECCSLKLELALFRLALV</sequence>
<dbReference type="Pfam" id="PF07690">
    <property type="entry name" value="MFS_1"/>
    <property type="match status" value="1"/>
</dbReference>
<feature type="transmembrane region" description="Helical" evidence="7">
    <location>
        <begin position="119"/>
        <end position="140"/>
    </location>
</feature>
<feature type="transmembrane region" description="Helical" evidence="7">
    <location>
        <begin position="212"/>
        <end position="233"/>
    </location>
</feature>
<feature type="transmembrane region" description="Helical" evidence="7">
    <location>
        <begin position="187"/>
        <end position="206"/>
    </location>
</feature>
<feature type="region of interest" description="Disordered" evidence="6">
    <location>
        <begin position="15"/>
        <end position="42"/>
    </location>
</feature>
<protein>
    <submittedName>
        <fullName evidence="8">Unnamed protein product</fullName>
    </submittedName>
</protein>
<evidence type="ECO:0000256" key="7">
    <source>
        <dbReference type="SAM" id="Phobius"/>
    </source>
</evidence>
<accession>A0A9W6U9N9</accession>
<dbReference type="AlphaFoldDB" id="A0A9W6U9N9"/>
<dbReference type="PANTHER" id="PTHR23515">
    <property type="entry name" value="HIGH-AFFINITY NITRATE TRANSPORTER 2.3"/>
    <property type="match status" value="1"/>
</dbReference>
<dbReference type="SUPFAM" id="SSF103473">
    <property type="entry name" value="MFS general substrate transporter"/>
    <property type="match status" value="1"/>
</dbReference>
<dbReference type="EMBL" id="BSXW01000733">
    <property type="protein sequence ID" value="GMF28737.1"/>
    <property type="molecule type" value="Genomic_DNA"/>
</dbReference>
<dbReference type="InterPro" id="IPR044772">
    <property type="entry name" value="NO3_transporter"/>
</dbReference>
<dbReference type="InterPro" id="IPR011701">
    <property type="entry name" value="MFS"/>
</dbReference>
<dbReference type="GO" id="GO:0016020">
    <property type="term" value="C:membrane"/>
    <property type="evidence" value="ECO:0007669"/>
    <property type="project" value="UniProtKB-SubCell"/>
</dbReference>
<name>A0A9W6U9N9_9STRA</name>
<comment type="subcellular location">
    <subcellularLocation>
        <location evidence="1">Membrane</location>
        <topology evidence="1">Multi-pass membrane protein</topology>
    </subcellularLocation>
</comment>
<keyword evidence="9" id="KW-1185">Reference proteome</keyword>
<keyword evidence="5 7" id="KW-0472">Membrane</keyword>
<dbReference type="GO" id="GO:0015112">
    <property type="term" value="F:nitrate transmembrane transporter activity"/>
    <property type="evidence" value="ECO:0007669"/>
    <property type="project" value="InterPro"/>
</dbReference>
<evidence type="ECO:0000256" key="2">
    <source>
        <dbReference type="ARBA" id="ARBA00008432"/>
    </source>
</evidence>
<evidence type="ECO:0000313" key="9">
    <source>
        <dbReference type="Proteomes" id="UP001165083"/>
    </source>
</evidence>
<dbReference type="Proteomes" id="UP001165083">
    <property type="component" value="Unassembled WGS sequence"/>
</dbReference>
<dbReference type="InterPro" id="IPR036259">
    <property type="entry name" value="MFS_trans_sf"/>
</dbReference>
<evidence type="ECO:0000256" key="3">
    <source>
        <dbReference type="ARBA" id="ARBA00022692"/>
    </source>
</evidence>
<dbReference type="OrthoDB" id="434240at2759"/>
<evidence type="ECO:0000256" key="5">
    <source>
        <dbReference type="ARBA" id="ARBA00023136"/>
    </source>
</evidence>
<evidence type="ECO:0000313" key="8">
    <source>
        <dbReference type="EMBL" id="GMF28737.1"/>
    </source>
</evidence>
<keyword evidence="3 7" id="KW-0812">Transmembrane</keyword>
<keyword evidence="4 7" id="KW-1133">Transmembrane helix</keyword>
<organism evidence="8 9">
    <name type="scientific">Phytophthora lilii</name>
    <dbReference type="NCBI Taxonomy" id="2077276"/>
    <lineage>
        <taxon>Eukaryota</taxon>
        <taxon>Sar</taxon>
        <taxon>Stramenopiles</taxon>
        <taxon>Oomycota</taxon>
        <taxon>Peronosporomycetes</taxon>
        <taxon>Peronosporales</taxon>
        <taxon>Peronosporaceae</taxon>
        <taxon>Phytophthora</taxon>
    </lineage>
</organism>
<evidence type="ECO:0000256" key="6">
    <source>
        <dbReference type="SAM" id="MobiDB-lite"/>
    </source>
</evidence>
<feature type="transmembrane region" description="Helical" evidence="7">
    <location>
        <begin position="146"/>
        <end position="166"/>
    </location>
</feature>
<evidence type="ECO:0000256" key="1">
    <source>
        <dbReference type="ARBA" id="ARBA00004141"/>
    </source>
</evidence>
<evidence type="ECO:0000256" key="4">
    <source>
        <dbReference type="ARBA" id="ARBA00022989"/>
    </source>
</evidence>
<proteinExistence type="inferred from homology"/>
<dbReference type="Gene3D" id="1.20.1250.20">
    <property type="entry name" value="MFS general substrate transporter like domains"/>
    <property type="match status" value="1"/>
</dbReference>
<comment type="caution">
    <text evidence="8">The sequence shown here is derived from an EMBL/GenBank/DDBJ whole genome shotgun (WGS) entry which is preliminary data.</text>
</comment>